<evidence type="ECO:0000313" key="6">
    <source>
        <dbReference type="EMBL" id="MPM79965.1"/>
    </source>
</evidence>
<comment type="caution">
    <text evidence="6">The sequence shown here is derived from an EMBL/GenBank/DDBJ whole genome shotgun (WGS) entry which is preliminary data.</text>
</comment>
<dbReference type="InterPro" id="IPR038765">
    <property type="entry name" value="Papain-like_cys_pep_sf"/>
</dbReference>
<comment type="similarity">
    <text evidence="1">Belongs to the peptidase C40 family.</text>
</comment>
<evidence type="ECO:0000256" key="1">
    <source>
        <dbReference type="ARBA" id="ARBA00007074"/>
    </source>
</evidence>
<accession>A0A645CSU5</accession>
<dbReference type="GO" id="GO:0008234">
    <property type="term" value="F:cysteine-type peptidase activity"/>
    <property type="evidence" value="ECO:0007669"/>
    <property type="project" value="UniProtKB-KW"/>
</dbReference>
<dbReference type="GO" id="GO:0006508">
    <property type="term" value="P:proteolysis"/>
    <property type="evidence" value="ECO:0007669"/>
    <property type="project" value="UniProtKB-KW"/>
</dbReference>
<reference evidence="6" key="1">
    <citation type="submission" date="2019-08" db="EMBL/GenBank/DDBJ databases">
        <authorList>
            <person name="Kucharzyk K."/>
            <person name="Murdoch R.W."/>
            <person name="Higgins S."/>
            <person name="Loffler F."/>
        </authorList>
    </citation>
    <scope>NUCLEOTIDE SEQUENCE</scope>
</reference>
<evidence type="ECO:0000256" key="3">
    <source>
        <dbReference type="ARBA" id="ARBA00022801"/>
    </source>
</evidence>
<evidence type="ECO:0000256" key="4">
    <source>
        <dbReference type="ARBA" id="ARBA00022807"/>
    </source>
</evidence>
<dbReference type="Gene3D" id="3.90.1720.10">
    <property type="entry name" value="endopeptidase domain like (from Nostoc punctiforme)"/>
    <property type="match status" value="1"/>
</dbReference>
<dbReference type="Pfam" id="PF00877">
    <property type="entry name" value="NLPC_P60"/>
    <property type="match status" value="1"/>
</dbReference>
<sequence length="130" mass="15125">MKIPKPNREEIVQRALSLVGAPSSFPRSEKSRDCMDLALFAYDYQMKRPDNNENPFLARSSMVKEFLRESRWKLVEAPLPGDALFFLVSTGWHFGIYVGNDRFVHAGNGAFTTSLLSRWRRYLRGCYSWR</sequence>
<proteinExistence type="inferred from homology"/>
<keyword evidence="4" id="KW-0788">Thiol protease</keyword>
<dbReference type="SUPFAM" id="SSF54001">
    <property type="entry name" value="Cysteine proteinases"/>
    <property type="match status" value="1"/>
</dbReference>
<evidence type="ECO:0000259" key="5">
    <source>
        <dbReference type="Pfam" id="PF00877"/>
    </source>
</evidence>
<dbReference type="EMBL" id="VSSQ01029719">
    <property type="protein sequence ID" value="MPM79965.1"/>
    <property type="molecule type" value="Genomic_DNA"/>
</dbReference>
<organism evidence="6">
    <name type="scientific">bioreactor metagenome</name>
    <dbReference type="NCBI Taxonomy" id="1076179"/>
    <lineage>
        <taxon>unclassified sequences</taxon>
        <taxon>metagenomes</taxon>
        <taxon>ecological metagenomes</taxon>
    </lineage>
</organism>
<feature type="domain" description="NlpC/P60" evidence="5">
    <location>
        <begin position="55"/>
        <end position="112"/>
    </location>
</feature>
<keyword evidence="2" id="KW-0645">Protease</keyword>
<evidence type="ECO:0000256" key="2">
    <source>
        <dbReference type="ARBA" id="ARBA00022670"/>
    </source>
</evidence>
<dbReference type="InterPro" id="IPR000064">
    <property type="entry name" value="NLP_P60_dom"/>
</dbReference>
<protein>
    <recommendedName>
        <fullName evidence="5">NlpC/P60 domain-containing protein</fullName>
    </recommendedName>
</protein>
<dbReference type="AlphaFoldDB" id="A0A645CSU5"/>
<name>A0A645CSU5_9ZZZZ</name>
<gene>
    <name evidence="6" type="ORF">SDC9_127008</name>
</gene>
<keyword evidence="3" id="KW-0378">Hydrolase</keyword>